<reference evidence="2 5" key="2">
    <citation type="submission" date="2022-05" db="EMBL/GenBank/DDBJ databases">
        <title>Genome Sequencing of Bee-Associated Microbes.</title>
        <authorList>
            <person name="Dunlap C."/>
        </authorList>
    </citation>
    <scope>NUCLEOTIDE SEQUENCE [LARGE SCALE GENOMIC DNA]</scope>
    <source>
        <strain evidence="2 5">NRRL B-04010</strain>
    </source>
</reference>
<gene>
    <name evidence="3" type="ORF">HMI46_12520</name>
    <name evidence="2" type="ORF">M5X12_15540</name>
</gene>
<dbReference type="Proteomes" id="UP001527181">
    <property type="component" value="Unassembled WGS sequence"/>
</dbReference>
<keyword evidence="1" id="KW-0472">Membrane</keyword>
<dbReference type="RefSeq" id="WP_005550036.1">
    <property type="nucleotide sequence ID" value="NZ_JABFOR010000013.1"/>
</dbReference>
<dbReference type="Proteomes" id="UP000552038">
    <property type="component" value="Unassembled WGS sequence"/>
</dbReference>
<dbReference type="GeneID" id="94490365"/>
<keyword evidence="1" id="KW-0812">Transmembrane</keyword>
<evidence type="ECO:0000313" key="3">
    <source>
        <dbReference type="EMBL" id="NOJ71382.1"/>
    </source>
</evidence>
<evidence type="ECO:0000313" key="2">
    <source>
        <dbReference type="EMBL" id="MCY9761985.1"/>
    </source>
</evidence>
<organism evidence="3 4">
    <name type="scientific">Paenibacillus alvei</name>
    <name type="common">Bacillus alvei</name>
    <dbReference type="NCBI Taxonomy" id="44250"/>
    <lineage>
        <taxon>Bacteria</taxon>
        <taxon>Bacillati</taxon>
        <taxon>Bacillota</taxon>
        <taxon>Bacilli</taxon>
        <taxon>Bacillales</taxon>
        <taxon>Paenibacillaceae</taxon>
        <taxon>Paenibacillus</taxon>
    </lineage>
</organism>
<dbReference type="AlphaFoldDB" id="A0AAP7A076"/>
<proteinExistence type="predicted"/>
<sequence>MTTFLIVYFSIQIAFFIVILIVSAFRDRRHEANAEDKVPEGYIETSEISVDPSTGRKVTVYYNPSTGQRWYHSEKITK</sequence>
<reference evidence="3 4" key="1">
    <citation type="submission" date="2020-05" db="EMBL/GenBank/DDBJ databases">
        <title>Whole genome sequencing and identification of novel metabolites from Paenibacillus alvei strain JR949.</title>
        <authorList>
            <person name="Rajendhran J."/>
            <person name="Sree Pranav P."/>
            <person name="Mahalakshmi B."/>
            <person name="Karthikeyan R."/>
        </authorList>
    </citation>
    <scope>NUCLEOTIDE SEQUENCE [LARGE SCALE GENOMIC DNA]</scope>
    <source>
        <strain evidence="3 4">JR949</strain>
    </source>
</reference>
<protein>
    <submittedName>
        <fullName evidence="3">Uncharacterized protein</fullName>
    </submittedName>
</protein>
<keyword evidence="1" id="KW-1133">Transmembrane helix</keyword>
<evidence type="ECO:0000313" key="5">
    <source>
        <dbReference type="Proteomes" id="UP001527181"/>
    </source>
</evidence>
<evidence type="ECO:0000256" key="1">
    <source>
        <dbReference type="SAM" id="Phobius"/>
    </source>
</evidence>
<dbReference type="EMBL" id="JAMDNP010000024">
    <property type="protein sequence ID" value="MCY9761985.1"/>
    <property type="molecule type" value="Genomic_DNA"/>
</dbReference>
<keyword evidence="5" id="KW-1185">Reference proteome</keyword>
<dbReference type="EMBL" id="JABFOR010000013">
    <property type="protein sequence ID" value="NOJ71382.1"/>
    <property type="molecule type" value="Genomic_DNA"/>
</dbReference>
<comment type="caution">
    <text evidence="3">The sequence shown here is derived from an EMBL/GenBank/DDBJ whole genome shotgun (WGS) entry which is preliminary data.</text>
</comment>
<name>A0AAP7A076_PAEAL</name>
<feature type="transmembrane region" description="Helical" evidence="1">
    <location>
        <begin position="6"/>
        <end position="25"/>
    </location>
</feature>
<accession>A0AAP7A076</accession>
<evidence type="ECO:0000313" key="4">
    <source>
        <dbReference type="Proteomes" id="UP000552038"/>
    </source>
</evidence>